<feature type="region of interest" description="Disordered" evidence="1">
    <location>
        <begin position="161"/>
        <end position="181"/>
    </location>
</feature>
<dbReference type="Proteomes" id="UP000298061">
    <property type="component" value="Unassembled WGS sequence"/>
</dbReference>
<feature type="region of interest" description="Disordered" evidence="1">
    <location>
        <begin position="455"/>
        <end position="481"/>
    </location>
</feature>
<evidence type="ECO:0000313" key="2">
    <source>
        <dbReference type="EMBL" id="TFY81233.1"/>
    </source>
</evidence>
<evidence type="ECO:0000313" key="3">
    <source>
        <dbReference type="Proteomes" id="UP000298061"/>
    </source>
</evidence>
<feature type="compositionally biased region" description="Basic and acidic residues" evidence="1">
    <location>
        <begin position="241"/>
        <end position="257"/>
    </location>
</feature>
<name>A0A4Z0A4H9_9AGAM</name>
<dbReference type="AlphaFoldDB" id="A0A4Z0A4H9"/>
<dbReference type="InterPro" id="IPR018822">
    <property type="entry name" value="UPF0646"/>
</dbReference>
<feature type="region of interest" description="Disordered" evidence="1">
    <location>
        <begin position="99"/>
        <end position="126"/>
    </location>
</feature>
<evidence type="ECO:0000256" key="1">
    <source>
        <dbReference type="SAM" id="MobiDB-lite"/>
    </source>
</evidence>
<keyword evidence="3" id="KW-1185">Reference proteome</keyword>
<feature type="region of interest" description="Disordered" evidence="1">
    <location>
        <begin position="241"/>
        <end position="267"/>
    </location>
</feature>
<feature type="compositionally biased region" description="Acidic residues" evidence="1">
    <location>
        <begin position="615"/>
        <end position="625"/>
    </location>
</feature>
<dbReference type="STRING" id="135208.A0A4Z0A4H9"/>
<organism evidence="2 3">
    <name type="scientific">Hericium alpestre</name>
    <dbReference type="NCBI Taxonomy" id="135208"/>
    <lineage>
        <taxon>Eukaryota</taxon>
        <taxon>Fungi</taxon>
        <taxon>Dikarya</taxon>
        <taxon>Basidiomycota</taxon>
        <taxon>Agaricomycotina</taxon>
        <taxon>Agaricomycetes</taxon>
        <taxon>Russulales</taxon>
        <taxon>Hericiaceae</taxon>
        <taxon>Hericium</taxon>
    </lineage>
</organism>
<protein>
    <submittedName>
        <fullName evidence="2">Uncharacterized protein</fullName>
    </submittedName>
</protein>
<accession>A0A4Z0A4H9</accession>
<comment type="caution">
    <text evidence="2">The sequence shown here is derived from an EMBL/GenBank/DDBJ whole genome shotgun (WGS) entry which is preliminary data.</text>
</comment>
<dbReference type="Pfam" id="PF10336">
    <property type="entry name" value="DUF2420"/>
    <property type="match status" value="1"/>
</dbReference>
<feature type="compositionally biased region" description="Acidic residues" evidence="1">
    <location>
        <begin position="705"/>
        <end position="728"/>
    </location>
</feature>
<feature type="compositionally biased region" description="Polar residues" evidence="1">
    <location>
        <begin position="582"/>
        <end position="593"/>
    </location>
</feature>
<dbReference type="OrthoDB" id="2507795at2759"/>
<feature type="region of interest" description="Disordered" evidence="1">
    <location>
        <begin position="497"/>
        <end position="776"/>
    </location>
</feature>
<gene>
    <name evidence="2" type="ORF">EWM64_g2780</name>
</gene>
<sequence>MDDDIPTQQHEDVEVEMEPYHSDPIEYEMVDDGGVVAANIELVDVEFVDAPQDSDAAIAQPTDIPPYQPTPIPLEHGQADDHPHIVTELVSVVENTAGPHLEAGSTDFFDKPTPMPHEPTPYDHRPADVVEAPQAHQDPSDSTGPHTENAVNGGVAVVSATDESYHSPSQQGAVLPETLDSNDTQLGSAAAVVHPEYDSTSYDQATSAPEIPEDHETVTTDLTPADEPYLEEDLADVPEERVQREADSETHVTHDVSEATEGAESDPHEISEGVFIEPPPAVLLELPSSSEQPECCLFNVLDQAQGESTESERRRFEILLGHRPTLYYERLSDVFDALREEEMIQRLPELLESEMVLDAYDLQLAVSEDNIYAREVTLHDLNILHDGTDLTGPLRCRLRFIKPRFIERYHQLKDQIARLNVADEGGELYTDETVQHEDETHDAYYEQEQPDTVYEEAEGDTSVAQNEDVQAAPDEGEAQYEDGDTQYAEYEEVIDGEVPPDEEHEHEGTEAAREKAFDDTQGGVGDEVYEAPDANANEVTEEDVGPLEYEGEASVVPEEDYAPSQHEEEAYEETQDEYLGSVESSEVIDQTSLSRDESGVEPTDDAVAVERGLGEDDDALYEDDSYTVSSNHSEPVAVNPEDDRTETEDVAHPLTDDTEDKSPLPIAGSSHQPEHVSERHDDVDGSSHEIKPESETWDYQKPEDELWDEAFDDDDDDLALAEQPEDASTESATLSSKTSHKRDYDEADLQSDKLESDAQSDRLSQAASPEKRSRTR</sequence>
<dbReference type="EMBL" id="SFCI01000235">
    <property type="protein sequence ID" value="TFY81233.1"/>
    <property type="molecule type" value="Genomic_DNA"/>
</dbReference>
<feature type="compositionally biased region" description="Acidic residues" evidence="1">
    <location>
        <begin position="539"/>
        <end position="561"/>
    </location>
</feature>
<feature type="compositionally biased region" description="Basic and acidic residues" evidence="1">
    <location>
        <begin position="750"/>
        <end position="760"/>
    </location>
</feature>
<feature type="compositionally biased region" description="Basic and acidic residues" evidence="1">
    <location>
        <begin position="672"/>
        <end position="704"/>
    </location>
</feature>
<proteinExistence type="predicted"/>
<feature type="compositionally biased region" description="Basic and acidic residues" evidence="1">
    <location>
        <begin position="501"/>
        <end position="518"/>
    </location>
</feature>
<reference evidence="2 3" key="1">
    <citation type="submission" date="2019-02" db="EMBL/GenBank/DDBJ databases">
        <title>Genome sequencing of the rare red list fungi Hericium alpestre (H. flagellum).</title>
        <authorList>
            <person name="Buettner E."/>
            <person name="Kellner H."/>
        </authorList>
    </citation>
    <scope>NUCLEOTIDE SEQUENCE [LARGE SCALE GENOMIC DNA]</scope>
    <source>
        <strain evidence="2 3">DSM 108284</strain>
    </source>
</reference>